<evidence type="ECO:0000313" key="1">
    <source>
        <dbReference type="EMBL" id="GAJ95637.1"/>
    </source>
</evidence>
<gene>
    <name evidence="1" type="ORF">RRH01S_12_01940</name>
</gene>
<name>A0AA87U6G6_RHIRH</name>
<dbReference type="RefSeq" id="WP_042475019.1">
    <property type="nucleotide sequence ID" value="NZ_BAYX01000012.1"/>
</dbReference>
<dbReference type="AlphaFoldDB" id="A0AA87U6G6"/>
<organism evidence="1 2">
    <name type="scientific">Rhizobium rhizogenes NBRC 13257</name>
    <dbReference type="NCBI Taxonomy" id="1220581"/>
    <lineage>
        <taxon>Bacteria</taxon>
        <taxon>Pseudomonadati</taxon>
        <taxon>Pseudomonadota</taxon>
        <taxon>Alphaproteobacteria</taxon>
        <taxon>Hyphomicrobiales</taxon>
        <taxon>Rhizobiaceae</taxon>
        <taxon>Rhizobium/Agrobacterium group</taxon>
        <taxon>Rhizobium</taxon>
    </lineage>
</organism>
<proteinExistence type="predicted"/>
<accession>A0AA87U6G6</accession>
<protein>
    <submittedName>
        <fullName evidence="1">Uncharacterized protein</fullName>
    </submittedName>
</protein>
<evidence type="ECO:0000313" key="2">
    <source>
        <dbReference type="Proteomes" id="UP000026941"/>
    </source>
</evidence>
<dbReference type="Proteomes" id="UP000026941">
    <property type="component" value="Unassembled WGS sequence"/>
</dbReference>
<dbReference type="EMBL" id="BAYX01000012">
    <property type="protein sequence ID" value="GAJ95637.1"/>
    <property type="molecule type" value="Genomic_DNA"/>
</dbReference>
<sequence length="96" mass="10733">MAEIIDFPLEQTYSAQQRALIESAEREGARFLKAAESLLGVLKQAERTQAAILAYQAEMKRSRSEITPHVDSRNAGESLASREVYRGSNIRYASDD</sequence>
<comment type="caution">
    <text evidence="1">The sequence shown here is derived from an EMBL/GenBank/DDBJ whole genome shotgun (WGS) entry which is preliminary data.</text>
</comment>
<reference evidence="1 2" key="1">
    <citation type="submission" date="2014-05" db="EMBL/GenBank/DDBJ databases">
        <title>Whole genome shotgun sequence of Rhizobium rhizogenes NBRC 13257.</title>
        <authorList>
            <person name="Katano-Makiyama Y."/>
            <person name="Hosoyama A."/>
            <person name="Hashimoto M."/>
            <person name="Hosoyama Y."/>
            <person name="Noguchi M."/>
            <person name="Tsuchikane K."/>
            <person name="Kimura A."/>
            <person name="Ohji S."/>
            <person name="Ichikawa N."/>
            <person name="Yamazoe A."/>
            <person name="Fujita N."/>
        </authorList>
    </citation>
    <scope>NUCLEOTIDE SEQUENCE [LARGE SCALE GENOMIC DNA]</scope>
    <source>
        <strain evidence="1 2">NBRC 13257</strain>
    </source>
</reference>